<dbReference type="OrthoDB" id="5946976at2759"/>
<sequence length="689" mass="78835">MGAAGADSPLKMCATLVYVLLVISHVSFTSSSVIHDFDRAFQQFLQDNGYRGGVVAAMRDGKLVMTRGYGEDRRGKTVTSSSQFPISSVSKSLTAVAILQLVQNGQLTLKDKVFGESGILGEIRPWDKSKVDPRLADITVDHLLHHSAGWDHSHGPLYDPVLNQFYRRRGQKVPNIAQEMVSKQPLDPKLLISYVLSQPLQYQPGARTAYSNFGYLVLGRVIEAVSNTTYKDYARKNIVSRCGMWNTHIPTEAEPWDVMEVMNEGASVYQSLEPSSVDSTLGWQSNVYDMMRFVRCTFESQQVLNDRHLELLLSRTDFSEEDVWFAAGFRANAKNIVWQDADPHADDLILYHNTNPTEGHGSGIPDSWIIALYDNAMNHLRQQTKEIMLLLENISPQENLFLYDISELHSHPSYDPRQTYNALQYTIRYNLDEHQLSAYVDALQEEGLGIHWFTSSYIHDRTLFTIIGKQFSQPTRSQYDYLFEHGMSHRYLLQRKLQLEEVGYNMTQLHSYRSSTHSKQVVFAAVFRFEAFSVDKQMKYGTNHLPEPYDKLVEMYNEKHFYPICQTVVFENDKEEFSFIFVKDAGDTRIEFKHNYDLNTKRLAKLTTDNAKVHLHLSYLNAYDVDGKFKFAAVFSNVTSLPGALEVDQPESSATEMAIRSLRNGKIPKYIVSYLEDGNIKFAVYFEEV</sequence>
<proteinExistence type="predicted"/>
<accession>A0A2C9M765</accession>
<dbReference type="InterPro" id="IPR001466">
    <property type="entry name" value="Beta-lactam-related"/>
</dbReference>
<protein>
    <recommendedName>
        <fullName evidence="2">Beta-lactamase-related domain-containing protein</fullName>
    </recommendedName>
</protein>
<name>A0A2C9M765_BIOGL</name>
<gene>
    <name evidence="3" type="primary">106069991</name>
</gene>
<dbReference type="PANTHER" id="PTHR46825">
    <property type="entry name" value="D-ALANYL-D-ALANINE-CARBOXYPEPTIDASE/ENDOPEPTIDASE AMPH"/>
    <property type="match status" value="1"/>
</dbReference>
<dbReference type="EnsemblMetazoa" id="BGLB039361-RB">
    <property type="protein sequence ID" value="BGLB039361-PB"/>
    <property type="gene ID" value="BGLB039361"/>
</dbReference>
<evidence type="ECO:0000259" key="2">
    <source>
        <dbReference type="Pfam" id="PF00144"/>
    </source>
</evidence>
<dbReference type="STRING" id="6526.A0A2C9M765"/>
<dbReference type="AlphaFoldDB" id="A0A2C9M765"/>
<evidence type="ECO:0000256" key="1">
    <source>
        <dbReference type="SAM" id="SignalP"/>
    </source>
</evidence>
<dbReference type="SUPFAM" id="SSF56601">
    <property type="entry name" value="beta-lactamase/transpeptidase-like"/>
    <property type="match status" value="1"/>
</dbReference>
<dbReference type="Proteomes" id="UP000076420">
    <property type="component" value="Unassembled WGS sequence"/>
</dbReference>
<feature type="domain" description="Beta-lactamase-related" evidence="2">
    <location>
        <begin position="37"/>
        <end position="315"/>
    </location>
</feature>
<evidence type="ECO:0000313" key="4">
    <source>
        <dbReference type="Proteomes" id="UP000076420"/>
    </source>
</evidence>
<feature type="signal peptide" evidence="1">
    <location>
        <begin position="1"/>
        <end position="31"/>
    </location>
</feature>
<dbReference type="VEuPathDB" id="VectorBase:BGLB039361"/>
<evidence type="ECO:0000313" key="3">
    <source>
        <dbReference type="EnsemblMetazoa" id="BGLB039361-PA"/>
    </source>
</evidence>
<dbReference type="Gene3D" id="3.40.710.10">
    <property type="entry name" value="DD-peptidase/beta-lactamase superfamily"/>
    <property type="match status" value="1"/>
</dbReference>
<keyword evidence="1" id="KW-0732">Signal</keyword>
<dbReference type="PANTHER" id="PTHR46825:SF9">
    <property type="entry name" value="BETA-LACTAMASE-RELATED DOMAIN-CONTAINING PROTEIN"/>
    <property type="match status" value="1"/>
</dbReference>
<feature type="chain" id="PRO_5014285141" description="Beta-lactamase-related domain-containing protein" evidence="1">
    <location>
        <begin position="32"/>
        <end position="689"/>
    </location>
</feature>
<reference evidence="3" key="1">
    <citation type="submission" date="2020-05" db="UniProtKB">
        <authorList>
            <consortium name="EnsemblMetazoa"/>
        </authorList>
    </citation>
    <scope>IDENTIFICATION</scope>
    <source>
        <strain evidence="3">BB02</strain>
    </source>
</reference>
<dbReference type="InterPro" id="IPR012338">
    <property type="entry name" value="Beta-lactam/transpept-like"/>
</dbReference>
<organism evidence="3 4">
    <name type="scientific">Biomphalaria glabrata</name>
    <name type="common">Bloodfluke planorb</name>
    <name type="synonym">Freshwater snail</name>
    <dbReference type="NCBI Taxonomy" id="6526"/>
    <lineage>
        <taxon>Eukaryota</taxon>
        <taxon>Metazoa</taxon>
        <taxon>Spiralia</taxon>
        <taxon>Lophotrochozoa</taxon>
        <taxon>Mollusca</taxon>
        <taxon>Gastropoda</taxon>
        <taxon>Heterobranchia</taxon>
        <taxon>Euthyneura</taxon>
        <taxon>Panpulmonata</taxon>
        <taxon>Hygrophila</taxon>
        <taxon>Lymnaeoidea</taxon>
        <taxon>Planorbidae</taxon>
        <taxon>Biomphalaria</taxon>
    </lineage>
</organism>
<dbReference type="EnsemblMetazoa" id="BGLB039361-RA">
    <property type="protein sequence ID" value="BGLB039361-PA"/>
    <property type="gene ID" value="BGLB039361"/>
</dbReference>
<dbReference type="KEGG" id="bgt:106069991"/>
<dbReference type="Pfam" id="PF00144">
    <property type="entry name" value="Beta-lactamase"/>
    <property type="match status" value="1"/>
</dbReference>
<dbReference type="VEuPathDB" id="VectorBase:BGLAX_027473"/>
<dbReference type="InterPro" id="IPR050491">
    <property type="entry name" value="AmpC-like"/>
</dbReference>